<keyword evidence="4 8" id="KW-0297">G-protein coupled receptor</keyword>
<dbReference type="Proteomes" id="UP000386466">
    <property type="component" value="Unassembled WGS sequence"/>
</dbReference>
<dbReference type="InterPro" id="IPR017452">
    <property type="entry name" value="GPCR_Rhodpsn_7TM"/>
</dbReference>
<evidence type="ECO:0000313" key="11">
    <source>
        <dbReference type="EMBL" id="VFV25583.1"/>
    </source>
</evidence>
<evidence type="ECO:0000256" key="9">
    <source>
        <dbReference type="SAM" id="MobiDB-lite"/>
    </source>
</evidence>
<name>A0A485N031_LYNPA</name>
<evidence type="ECO:0000313" key="12">
    <source>
        <dbReference type="Proteomes" id="UP000386466"/>
    </source>
</evidence>
<feature type="compositionally biased region" description="Basic and acidic residues" evidence="9">
    <location>
        <begin position="1"/>
        <end position="11"/>
    </location>
</feature>
<dbReference type="AlphaFoldDB" id="A0A485N031"/>
<dbReference type="PROSITE" id="PS50262">
    <property type="entry name" value="G_PROTEIN_RECEP_F1_2"/>
    <property type="match status" value="1"/>
</dbReference>
<evidence type="ECO:0000256" key="6">
    <source>
        <dbReference type="ARBA" id="ARBA00023170"/>
    </source>
</evidence>
<dbReference type="InterPro" id="IPR051893">
    <property type="entry name" value="HCARs"/>
</dbReference>
<evidence type="ECO:0000256" key="5">
    <source>
        <dbReference type="ARBA" id="ARBA00023136"/>
    </source>
</evidence>
<evidence type="ECO:0000256" key="7">
    <source>
        <dbReference type="ARBA" id="ARBA00023224"/>
    </source>
</evidence>
<evidence type="ECO:0000259" key="10">
    <source>
        <dbReference type="PROSITE" id="PS50262"/>
    </source>
</evidence>
<evidence type="ECO:0000256" key="8">
    <source>
        <dbReference type="RuleBase" id="RU000688"/>
    </source>
</evidence>
<keyword evidence="6 8" id="KW-0675">Receptor</keyword>
<comment type="similarity">
    <text evidence="8">Belongs to the G-protein coupled receptor 1 family.</text>
</comment>
<dbReference type="GO" id="GO:0050728">
    <property type="term" value="P:negative regulation of inflammatory response"/>
    <property type="evidence" value="ECO:0007669"/>
    <property type="project" value="TreeGrafter"/>
</dbReference>
<reference evidence="11 12" key="1">
    <citation type="submission" date="2019-01" db="EMBL/GenBank/DDBJ databases">
        <authorList>
            <person name="Alioto T."/>
            <person name="Alioto T."/>
        </authorList>
    </citation>
    <scope>NUCLEOTIDE SEQUENCE [LARGE SCALE GENOMIC DNA]</scope>
</reference>
<keyword evidence="2 8" id="KW-0812">Transmembrane</keyword>
<keyword evidence="3" id="KW-1133">Transmembrane helix</keyword>
<feature type="region of interest" description="Disordered" evidence="9">
    <location>
        <begin position="45"/>
        <end position="95"/>
    </location>
</feature>
<evidence type="ECO:0000256" key="3">
    <source>
        <dbReference type="ARBA" id="ARBA00022989"/>
    </source>
</evidence>
<gene>
    <name evidence="11" type="ORF">LYPA_23C020703</name>
</gene>
<protein>
    <recommendedName>
        <fullName evidence="10">G-protein coupled receptors family 1 profile domain-containing protein</fullName>
    </recommendedName>
</protein>
<dbReference type="PRINTS" id="PR00237">
    <property type="entry name" value="GPCRRHODOPSN"/>
</dbReference>
<evidence type="ECO:0000256" key="2">
    <source>
        <dbReference type="ARBA" id="ARBA00022692"/>
    </source>
</evidence>
<dbReference type="PROSITE" id="PS00237">
    <property type="entry name" value="G_PROTEIN_RECEP_F1_1"/>
    <property type="match status" value="1"/>
</dbReference>
<accession>A0A485N031</accession>
<feature type="domain" description="G-protein coupled receptors family 1 profile" evidence="10">
    <location>
        <begin position="119"/>
        <end position="227"/>
    </location>
</feature>
<evidence type="ECO:0000256" key="1">
    <source>
        <dbReference type="ARBA" id="ARBA00004141"/>
    </source>
</evidence>
<dbReference type="PANTHER" id="PTHR46048:SF7">
    <property type="entry name" value="12-(S)-HYDROXY-5,8,10,14-EICOSATETRAENOIC ACID RECEPTOR"/>
    <property type="match status" value="1"/>
</dbReference>
<keyword evidence="7 8" id="KW-0807">Transducer</keyword>
<comment type="subcellular location">
    <subcellularLocation>
        <location evidence="1">Membrane</location>
        <topology evidence="1">Multi-pass membrane protein</topology>
    </subcellularLocation>
</comment>
<dbReference type="InterPro" id="IPR000276">
    <property type="entry name" value="GPCR_Rhodpsn"/>
</dbReference>
<feature type="compositionally biased region" description="Low complexity" evidence="9">
    <location>
        <begin position="64"/>
        <end position="73"/>
    </location>
</feature>
<proteinExistence type="inferred from homology"/>
<evidence type="ECO:0000256" key="4">
    <source>
        <dbReference type="ARBA" id="ARBA00023040"/>
    </source>
</evidence>
<dbReference type="EMBL" id="CAAGRJ010007850">
    <property type="protein sequence ID" value="VFV25583.1"/>
    <property type="molecule type" value="Genomic_DNA"/>
</dbReference>
<keyword evidence="12" id="KW-1185">Reference proteome</keyword>
<dbReference type="GO" id="GO:0045125">
    <property type="term" value="F:bioactive lipid receptor activity"/>
    <property type="evidence" value="ECO:0007669"/>
    <property type="project" value="TreeGrafter"/>
</dbReference>
<feature type="region of interest" description="Disordered" evidence="9">
    <location>
        <begin position="1"/>
        <end position="23"/>
    </location>
</feature>
<sequence>MGPDPDPDRVGGEGGPLGRKSNPENTFEFAFDFILFSVSSYCENAELPSPRGREKPASLPLQEGASPAARALGPRPPRGGPRRRERGDVPAANCSRHSDAVEGTVAVLLALERGLGPLGNVVALWPFAFRLKACQPDAVYLLNLVAADLLLAVRLPFHAAFSLHHKTWPLGHASCRGLLSLQVLSRGAGVAFLTAVAVDRYFRVVHPRLRVNLLSPRAAWGVSGCVWPLLLGLSHRSLLVSEAERPGLEPRGQLSLSALWQEALFSAQFVLPLASSCSATPGSSGPSGGDSQTQTGSPSCRGPGRCFLARVPVAVSRGAGGCRVLGATVHVPDVSNGLTYLQSVLNPAGHCSSDPAFRRSYRRVFNTLRGRGREGEAPGDINDSYC</sequence>
<keyword evidence="5" id="KW-0472">Membrane</keyword>
<organism evidence="11 12">
    <name type="scientific">Lynx pardinus</name>
    <name type="common">Iberian lynx</name>
    <name type="synonym">Felis pardina</name>
    <dbReference type="NCBI Taxonomy" id="191816"/>
    <lineage>
        <taxon>Eukaryota</taxon>
        <taxon>Metazoa</taxon>
        <taxon>Chordata</taxon>
        <taxon>Craniata</taxon>
        <taxon>Vertebrata</taxon>
        <taxon>Euteleostomi</taxon>
        <taxon>Mammalia</taxon>
        <taxon>Eutheria</taxon>
        <taxon>Laurasiatheria</taxon>
        <taxon>Carnivora</taxon>
        <taxon>Feliformia</taxon>
        <taxon>Felidae</taxon>
        <taxon>Felinae</taxon>
        <taxon>Lynx</taxon>
    </lineage>
</organism>
<dbReference type="Gene3D" id="1.20.1070.10">
    <property type="entry name" value="Rhodopsin 7-helix transmembrane proteins"/>
    <property type="match status" value="1"/>
</dbReference>
<dbReference type="GO" id="GO:0016020">
    <property type="term" value="C:membrane"/>
    <property type="evidence" value="ECO:0007669"/>
    <property type="project" value="UniProtKB-SubCell"/>
</dbReference>
<dbReference type="SUPFAM" id="SSF81321">
    <property type="entry name" value="Family A G protein-coupled receptor-like"/>
    <property type="match status" value="1"/>
</dbReference>
<dbReference type="Pfam" id="PF00001">
    <property type="entry name" value="7tm_1"/>
    <property type="match status" value="1"/>
</dbReference>
<dbReference type="PANTHER" id="PTHR46048">
    <property type="entry name" value="HYDROXYCARBOXYLIC ACID RECEPTOR 2"/>
    <property type="match status" value="1"/>
</dbReference>